<dbReference type="EMBL" id="LVKB01000103">
    <property type="protein sequence ID" value="ORD96302.1"/>
    <property type="molecule type" value="Genomic_DNA"/>
</dbReference>
<evidence type="ECO:0000313" key="3">
    <source>
        <dbReference type="Proteomes" id="UP000192356"/>
    </source>
</evidence>
<evidence type="ECO:0000256" key="1">
    <source>
        <dbReference type="SAM" id="Phobius"/>
    </source>
</evidence>
<dbReference type="VEuPathDB" id="MicrosporidiaDB:HERIO_1766"/>
<accession>A0A1X0Q957</accession>
<keyword evidence="1" id="KW-1133">Transmembrane helix</keyword>
<feature type="transmembrane region" description="Helical" evidence="1">
    <location>
        <begin position="12"/>
        <end position="32"/>
    </location>
</feature>
<comment type="caution">
    <text evidence="2">The sequence shown here is derived from an EMBL/GenBank/DDBJ whole genome shotgun (WGS) entry which is preliminary data.</text>
</comment>
<dbReference type="VEuPathDB" id="MicrosporidiaDB:A0H76_1634"/>
<dbReference type="Proteomes" id="UP000192356">
    <property type="component" value="Unassembled WGS sequence"/>
</dbReference>
<dbReference type="AlphaFoldDB" id="A0A1X0Q957"/>
<gene>
    <name evidence="2" type="ORF">HERIO_1766</name>
</gene>
<evidence type="ECO:0000313" key="2">
    <source>
        <dbReference type="EMBL" id="ORD96302.1"/>
    </source>
</evidence>
<sequence>MVQNNYKLIKKTVIKTIIWVLVINFILIILWLKKDEMFKKHLNMFVEEHKLRNHNRSHEIARNDELRRIFNERVEEFDRKVDYFLNVVSRFQRETNTSIRNFKAFSQLFLQSTKHLRTISLIKYESRQYNADLEELLRLLFYHSNEYYKIVEKYEESIKLFQEHFVNSGAEEECIIEDRLILGLEHYNIIKRFTDIIDKDERFAIYVANAEIRKRFLKDSIMNLVEWFHAQITSDRKYVFYCDQKETILNSLVQLENLLSELNELLDAEPMNYEEIFRVSVSCSDRIIEIVSNVDERIEITI</sequence>
<protein>
    <submittedName>
        <fullName evidence="2">Uncharacterized protein</fullName>
    </submittedName>
</protein>
<keyword evidence="1" id="KW-0812">Transmembrane</keyword>
<keyword evidence="1" id="KW-0472">Membrane</keyword>
<name>A0A1X0Q957_9MICR</name>
<reference evidence="2 3" key="1">
    <citation type="journal article" date="2017" name="Environ. Microbiol.">
        <title>Decay of the glycolytic pathway and adaptation to intranuclear parasitism within Enterocytozoonidae microsporidia.</title>
        <authorList>
            <person name="Wiredu Boakye D."/>
            <person name="Jaroenlak P."/>
            <person name="Prachumwat A."/>
            <person name="Williams T.A."/>
            <person name="Bateman K.S."/>
            <person name="Itsathitphaisarn O."/>
            <person name="Sritunyalucksana K."/>
            <person name="Paszkiewicz K.H."/>
            <person name="Moore K.A."/>
            <person name="Stentiford G.D."/>
            <person name="Williams B.A."/>
        </authorList>
    </citation>
    <scope>NUCLEOTIDE SEQUENCE [LARGE SCALE GENOMIC DNA]</scope>
    <source>
        <strain evidence="2 3">GB1</strain>
    </source>
</reference>
<organism evidence="2 3">
    <name type="scientific">Hepatospora eriocheir</name>
    <dbReference type="NCBI Taxonomy" id="1081669"/>
    <lineage>
        <taxon>Eukaryota</taxon>
        <taxon>Fungi</taxon>
        <taxon>Fungi incertae sedis</taxon>
        <taxon>Microsporidia</taxon>
        <taxon>Hepatosporidae</taxon>
        <taxon>Hepatospora</taxon>
    </lineage>
</organism>
<proteinExistence type="predicted"/>
<keyword evidence="3" id="KW-1185">Reference proteome</keyword>